<sequence length="219" mass="25094">MVRLTPNYFLSVRLEGLASRTVAFREHVNTRFPQFAPLLNDSSTYHLTLCVMHLPDDIAIDAARHKLRLSHKLLQEYYPDKTPQLEFKGIGTFSEGRVVYVPPVVNATTERFLDFVRAIRKVNLAGVQPLPTAHDNGEEDIQLHATLMKIKGRFYVKSTDRRTVCKVIPSNVWQDFIDYDFGEYSLKTIELCSMLDPKEADGYYRSLESIDFDSGNGKM</sequence>
<dbReference type="Gene3D" id="3.90.1140.10">
    <property type="entry name" value="Cyclic phosphodiesterase"/>
    <property type="match status" value="1"/>
</dbReference>
<reference evidence="2 3" key="1">
    <citation type="journal article" date="2017" name="Mycologia">
        <title>Bifiguratus adelaidae, gen. et sp. nov., a new member of Mucoromycotina in endophytic and soil-dwelling habitats.</title>
        <authorList>
            <person name="Torres-Cruz T.J."/>
            <person name="Billingsley Tobias T.L."/>
            <person name="Almatruk M."/>
            <person name="Hesse C."/>
            <person name="Kuske C.R."/>
            <person name="Desiro A."/>
            <person name="Benucci G.M."/>
            <person name="Bonito G."/>
            <person name="Stajich J.E."/>
            <person name="Dunlap C."/>
            <person name="Arnold A.E."/>
            <person name="Porras-Alfaro A."/>
        </authorList>
    </citation>
    <scope>NUCLEOTIDE SEQUENCE [LARGE SCALE GENOMIC DNA]</scope>
    <source>
        <strain evidence="2 3">AZ0501</strain>
    </source>
</reference>
<keyword evidence="3" id="KW-1185">Reference proteome</keyword>
<dbReference type="GO" id="GO:0010738">
    <property type="term" value="P:regulation of protein kinase A signaling"/>
    <property type="evidence" value="ECO:0007669"/>
    <property type="project" value="TreeGrafter"/>
</dbReference>
<gene>
    <name evidence="2" type="ORF">BZG36_00661</name>
</gene>
<evidence type="ECO:0000259" key="1">
    <source>
        <dbReference type="Pfam" id="PF10469"/>
    </source>
</evidence>
<dbReference type="InterPro" id="IPR019510">
    <property type="entry name" value="AKAP7-like_phosphoesterase"/>
</dbReference>
<dbReference type="InterPro" id="IPR009097">
    <property type="entry name" value="Cyclic_Pdiesterase"/>
</dbReference>
<protein>
    <recommendedName>
        <fullName evidence="1">A-kinase anchor protein 7-like phosphoesterase domain-containing protein</fullName>
    </recommendedName>
</protein>
<dbReference type="AlphaFoldDB" id="A0A261Y727"/>
<dbReference type="InterPro" id="IPR052641">
    <property type="entry name" value="AKAP7_isoform_gamma"/>
</dbReference>
<dbReference type="GO" id="GO:0034237">
    <property type="term" value="F:protein kinase A regulatory subunit binding"/>
    <property type="evidence" value="ECO:0007669"/>
    <property type="project" value="TreeGrafter"/>
</dbReference>
<dbReference type="EMBL" id="MVBO01000004">
    <property type="protein sequence ID" value="OZJ06407.1"/>
    <property type="molecule type" value="Genomic_DNA"/>
</dbReference>
<accession>A0A261Y727</accession>
<evidence type="ECO:0000313" key="3">
    <source>
        <dbReference type="Proteomes" id="UP000242875"/>
    </source>
</evidence>
<evidence type="ECO:0000313" key="2">
    <source>
        <dbReference type="EMBL" id="OZJ06407.1"/>
    </source>
</evidence>
<dbReference type="OrthoDB" id="277832at2759"/>
<feature type="domain" description="A-kinase anchor protein 7-like phosphoesterase" evidence="1">
    <location>
        <begin position="6"/>
        <end position="212"/>
    </location>
</feature>
<dbReference type="PANTHER" id="PTHR15934">
    <property type="entry name" value="RNA 2',3'-CYCLIC PHOSPHODIESTERASE"/>
    <property type="match status" value="1"/>
</dbReference>
<dbReference type="Pfam" id="PF10469">
    <property type="entry name" value="AKAP7_NLS"/>
    <property type="match status" value="1"/>
</dbReference>
<comment type="caution">
    <text evidence="2">The sequence shown here is derived from an EMBL/GenBank/DDBJ whole genome shotgun (WGS) entry which is preliminary data.</text>
</comment>
<organism evidence="2 3">
    <name type="scientific">Bifiguratus adelaidae</name>
    <dbReference type="NCBI Taxonomy" id="1938954"/>
    <lineage>
        <taxon>Eukaryota</taxon>
        <taxon>Fungi</taxon>
        <taxon>Fungi incertae sedis</taxon>
        <taxon>Mucoromycota</taxon>
        <taxon>Mucoromycotina</taxon>
        <taxon>Endogonomycetes</taxon>
        <taxon>Endogonales</taxon>
        <taxon>Endogonales incertae sedis</taxon>
        <taxon>Bifiguratus</taxon>
    </lineage>
</organism>
<dbReference type="GO" id="GO:0005829">
    <property type="term" value="C:cytosol"/>
    <property type="evidence" value="ECO:0007669"/>
    <property type="project" value="TreeGrafter"/>
</dbReference>
<dbReference type="SUPFAM" id="SSF55144">
    <property type="entry name" value="LigT-like"/>
    <property type="match status" value="1"/>
</dbReference>
<proteinExistence type="predicted"/>
<dbReference type="Proteomes" id="UP000242875">
    <property type="component" value="Unassembled WGS sequence"/>
</dbReference>
<name>A0A261Y727_9FUNG</name>
<dbReference type="PANTHER" id="PTHR15934:SF2">
    <property type="entry name" value="A-KINASE ANCHOR PROTEIN 7-LIKE PHOSPHOESTERASE DOMAIN-CONTAINING PROTEIN"/>
    <property type="match status" value="1"/>
</dbReference>